<dbReference type="Proteomes" id="UP000309340">
    <property type="component" value="Unassembled WGS sequence"/>
</dbReference>
<gene>
    <name evidence="2" type="ORF">B0A55_12477</name>
</gene>
<comment type="caution">
    <text evidence="2">The sequence shown here is derived from an EMBL/GenBank/DDBJ whole genome shotgun (WGS) entry which is preliminary data.</text>
</comment>
<accession>A0A4U0WAM1</accession>
<dbReference type="OrthoDB" id="3826403at2759"/>
<evidence type="ECO:0000313" key="2">
    <source>
        <dbReference type="EMBL" id="TKA59243.1"/>
    </source>
</evidence>
<evidence type="ECO:0000256" key="1">
    <source>
        <dbReference type="SAM" id="MobiDB-lite"/>
    </source>
</evidence>
<protein>
    <submittedName>
        <fullName evidence="2">Uncharacterized protein</fullName>
    </submittedName>
</protein>
<keyword evidence="3" id="KW-1185">Reference proteome</keyword>
<sequence>MSTDTKSSAVARNSPTTNSPRLVAEKTFEGLPDELLVKIVGHAMETHEAVNLGPQTMRQDIQRIRRQLLHPFTQSPKLLAMAKPQCRKEDLYLEVIIPATPYSALAPSLSSVAGKTELIFGAIRRAFPRLRWLVVRFTTYRIGDRNATFCGANSCPDPVSLEFRDRLCDLLAAVEMFNTSHLKEKEVVFFQKPERSWREWRNGPLGEPFVTLQRSEIDSEDLQGLAWQMMDLPSCRLRF</sequence>
<dbReference type="EMBL" id="NAJQ01001421">
    <property type="protein sequence ID" value="TKA59243.1"/>
    <property type="molecule type" value="Genomic_DNA"/>
</dbReference>
<evidence type="ECO:0000313" key="3">
    <source>
        <dbReference type="Proteomes" id="UP000309340"/>
    </source>
</evidence>
<feature type="region of interest" description="Disordered" evidence="1">
    <location>
        <begin position="1"/>
        <end position="20"/>
    </location>
</feature>
<dbReference type="AlphaFoldDB" id="A0A4U0WAM1"/>
<name>A0A4U0WAM1_9PEZI</name>
<organism evidence="2 3">
    <name type="scientific">Friedmanniomyces simplex</name>
    <dbReference type="NCBI Taxonomy" id="329884"/>
    <lineage>
        <taxon>Eukaryota</taxon>
        <taxon>Fungi</taxon>
        <taxon>Dikarya</taxon>
        <taxon>Ascomycota</taxon>
        <taxon>Pezizomycotina</taxon>
        <taxon>Dothideomycetes</taxon>
        <taxon>Dothideomycetidae</taxon>
        <taxon>Mycosphaerellales</taxon>
        <taxon>Teratosphaeriaceae</taxon>
        <taxon>Friedmanniomyces</taxon>
    </lineage>
</organism>
<proteinExistence type="predicted"/>
<reference evidence="2 3" key="1">
    <citation type="submission" date="2017-03" db="EMBL/GenBank/DDBJ databases">
        <title>Genomes of endolithic fungi from Antarctica.</title>
        <authorList>
            <person name="Coleine C."/>
            <person name="Masonjones S."/>
            <person name="Stajich J.E."/>
        </authorList>
    </citation>
    <scope>NUCLEOTIDE SEQUENCE [LARGE SCALE GENOMIC DNA]</scope>
    <source>
        <strain evidence="2 3">CCFEE 5184</strain>
    </source>
</reference>